<dbReference type="EMBL" id="ML979139">
    <property type="protein sequence ID" value="KAF1913417.1"/>
    <property type="molecule type" value="Genomic_DNA"/>
</dbReference>
<dbReference type="AlphaFoldDB" id="A0A6A5QH65"/>
<reference evidence="2" key="1">
    <citation type="journal article" date="2020" name="Stud. Mycol.">
        <title>101 Dothideomycetes genomes: a test case for predicting lifestyles and emergence of pathogens.</title>
        <authorList>
            <person name="Haridas S."/>
            <person name="Albert R."/>
            <person name="Binder M."/>
            <person name="Bloem J."/>
            <person name="Labutti K."/>
            <person name="Salamov A."/>
            <person name="Andreopoulos B."/>
            <person name="Baker S."/>
            <person name="Barry K."/>
            <person name="Bills G."/>
            <person name="Bluhm B."/>
            <person name="Cannon C."/>
            <person name="Castanera R."/>
            <person name="Culley D."/>
            <person name="Daum C."/>
            <person name="Ezra D."/>
            <person name="Gonzalez J."/>
            <person name="Henrissat B."/>
            <person name="Kuo A."/>
            <person name="Liang C."/>
            <person name="Lipzen A."/>
            <person name="Lutzoni F."/>
            <person name="Magnuson J."/>
            <person name="Mondo S."/>
            <person name="Nolan M."/>
            <person name="Ohm R."/>
            <person name="Pangilinan J."/>
            <person name="Park H.-J."/>
            <person name="Ramirez L."/>
            <person name="Alfaro M."/>
            <person name="Sun H."/>
            <person name="Tritt A."/>
            <person name="Yoshinaga Y."/>
            <person name="Zwiers L.-H."/>
            <person name="Turgeon B."/>
            <person name="Goodwin S."/>
            <person name="Spatafora J."/>
            <person name="Crous P."/>
            <person name="Grigoriev I."/>
        </authorList>
    </citation>
    <scope>NUCLEOTIDE SEQUENCE</scope>
    <source>
        <strain evidence="2">HMLAC05119</strain>
    </source>
</reference>
<feature type="region of interest" description="Disordered" evidence="1">
    <location>
        <begin position="174"/>
        <end position="198"/>
    </location>
</feature>
<name>A0A6A5QH65_AMPQU</name>
<proteinExistence type="predicted"/>
<dbReference type="Proteomes" id="UP000800096">
    <property type="component" value="Unassembled WGS sequence"/>
</dbReference>
<sequence length="227" mass="24716">MYVYAPSPGSRRGADPKLSSHTRPTDHLAFALGNVKSTSIPSLYPPHDSRAKQLRSARGAGTYVALHRASRHGYSSSPSLLSLAPESVANNVFKQVNDKKDVSNSRLACSTLEMSAVKELFKEVFVSPLEEHILSWKSIGQDDVTDEDAKQFDAVSRFPASDSLEIGFTPDRKAKVGKPLTTRGSSVPGHQGQSGKRRTRRYASLLLSMCRTVPCPDSPLPTSFTTI</sequence>
<feature type="region of interest" description="Disordered" evidence="1">
    <location>
        <begin position="1"/>
        <end position="25"/>
    </location>
</feature>
<keyword evidence="3" id="KW-1185">Reference proteome</keyword>
<gene>
    <name evidence="2" type="ORF">BDU57DRAFT_532444</name>
</gene>
<protein>
    <submittedName>
        <fullName evidence="2">Uncharacterized protein</fullName>
    </submittedName>
</protein>
<dbReference type="OrthoDB" id="3140657at2759"/>
<evidence type="ECO:0000313" key="2">
    <source>
        <dbReference type="EMBL" id="KAF1913417.1"/>
    </source>
</evidence>
<organism evidence="2 3">
    <name type="scientific">Ampelomyces quisqualis</name>
    <name type="common">Powdery mildew agent</name>
    <dbReference type="NCBI Taxonomy" id="50730"/>
    <lineage>
        <taxon>Eukaryota</taxon>
        <taxon>Fungi</taxon>
        <taxon>Dikarya</taxon>
        <taxon>Ascomycota</taxon>
        <taxon>Pezizomycotina</taxon>
        <taxon>Dothideomycetes</taxon>
        <taxon>Pleosporomycetidae</taxon>
        <taxon>Pleosporales</taxon>
        <taxon>Pleosporineae</taxon>
        <taxon>Phaeosphaeriaceae</taxon>
        <taxon>Ampelomyces</taxon>
    </lineage>
</organism>
<accession>A0A6A5QH65</accession>
<evidence type="ECO:0000256" key="1">
    <source>
        <dbReference type="SAM" id="MobiDB-lite"/>
    </source>
</evidence>
<evidence type="ECO:0000313" key="3">
    <source>
        <dbReference type="Proteomes" id="UP000800096"/>
    </source>
</evidence>